<evidence type="ECO:0000313" key="2">
    <source>
        <dbReference type="EMBL" id="ETM55787.1"/>
    </source>
</evidence>
<dbReference type="AlphaFoldDB" id="W2P498"/>
<evidence type="ECO:0000256" key="1">
    <source>
        <dbReference type="SAM" id="MobiDB-lite"/>
    </source>
</evidence>
<feature type="region of interest" description="Disordered" evidence="1">
    <location>
        <begin position="106"/>
        <end position="150"/>
    </location>
</feature>
<organism evidence="2">
    <name type="scientific">Phytophthora nicotianae</name>
    <name type="common">Potato buckeye rot agent</name>
    <name type="synonym">Phytophthora parasitica</name>
    <dbReference type="NCBI Taxonomy" id="4792"/>
    <lineage>
        <taxon>Eukaryota</taxon>
        <taxon>Sar</taxon>
        <taxon>Stramenopiles</taxon>
        <taxon>Oomycota</taxon>
        <taxon>Peronosporomycetes</taxon>
        <taxon>Peronosporales</taxon>
        <taxon>Peronosporaceae</taxon>
        <taxon>Phytophthora</taxon>
    </lineage>
</organism>
<name>W2P498_PHYNI</name>
<accession>W2P498</accession>
<gene>
    <name evidence="2" type="ORF">L914_01066</name>
</gene>
<feature type="non-terminal residue" evidence="2">
    <location>
        <position position="1"/>
    </location>
</feature>
<dbReference type="EMBL" id="KI690605">
    <property type="protein sequence ID" value="ETM55787.1"/>
    <property type="molecule type" value="Genomic_DNA"/>
</dbReference>
<protein>
    <submittedName>
        <fullName evidence="2">Uncharacterized protein</fullName>
    </submittedName>
</protein>
<feature type="compositionally biased region" description="Polar residues" evidence="1">
    <location>
        <begin position="113"/>
        <end position="127"/>
    </location>
</feature>
<reference evidence="2" key="1">
    <citation type="submission" date="2013-11" db="EMBL/GenBank/DDBJ databases">
        <title>The Genome Sequence of Phytophthora parasitica IAC_01/95.</title>
        <authorList>
            <consortium name="The Broad Institute Genomics Platform"/>
            <person name="Russ C."/>
            <person name="Tyler B."/>
            <person name="Panabieres F."/>
            <person name="Shan W."/>
            <person name="Tripathy S."/>
            <person name="Grunwald N."/>
            <person name="Machado M."/>
            <person name="Johnson C.S."/>
            <person name="Arredondo F."/>
            <person name="Hong C."/>
            <person name="Coffey M."/>
            <person name="Young S.K."/>
            <person name="Zeng Q."/>
            <person name="Gargeya S."/>
            <person name="Fitzgerald M."/>
            <person name="Abouelleil A."/>
            <person name="Alvarado L."/>
            <person name="Chapman S.B."/>
            <person name="Gainer-Dewar J."/>
            <person name="Goldberg J."/>
            <person name="Griggs A."/>
            <person name="Gujja S."/>
            <person name="Hansen M."/>
            <person name="Howarth C."/>
            <person name="Imamovic A."/>
            <person name="Ireland A."/>
            <person name="Larimer J."/>
            <person name="McCowan C."/>
            <person name="Murphy C."/>
            <person name="Pearson M."/>
            <person name="Poon T.W."/>
            <person name="Priest M."/>
            <person name="Roberts A."/>
            <person name="Saif S."/>
            <person name="Shea T."/>
            <person name="Sykes S."/>
            <person name="Wortman J."/>
            <person name="Nusbaum C."/>
            <person name="Birren B."/>
        </authorList>
    </citation>
    <scope>NUCLEOTIDE SEQUENCE [LARGE SCALE GENOMIC DNA]</scope>
    <source>
        <strain evidence="2">IAC_01/95</strain>
    </source>
</reference>
<proteinExistence type="predicted"/>
<dbReference type="Proteomes" id="UP000054532">
    <property type="component" value="Unassembled WGS sequence"/>
</dbReference>
<sequence length="150" mass="16619">ISTTSDFSTASYFLRADGGDLADMRLEGRRLALGRNVVNHHSVDYDRLAEALHSENLPMPPPPSRVAMFGTSSAAGFDPFQRDRNNSEFFVMHDEHEDTEEIVMDAQYGPYSSRGNPRLSLQRSSILGASRVQRGGGRGRRTPGRTKSGY</sequence>
<dbReference type="VEuPathDB" id="FungiDB:PPTG_00967"/>